<feature type="transmembrane region" description="Helical" evidence="2">
    <location>
        <begin position="44"/>
        <end position="65"/>
    </location>
</feature>
<evidence type="ECO:0000313" key="3">
    <source>
        <dbReference type="EMBL" id="KAH3825752.1"/>
    </source>
</evidence>
<organism evidence="3 4">
    <name type="scientific">Dreissena polymorpha</name>
    <name type="common">Zebra mussel</name>
    <name type="synonym">Mytilus polymorpha</name>
    <dbReference type="NCBI Taxonomy" id="45954"/>
    <lineage>
        <taxon>Eukaryota</taxon>
        <taxon>Metazoa</taxon>
        <taxon>Spiralia</taxon>
        <taxon>Lophotrochozoa</taxon>
        <taxon>Mollusca</taxon>
        <taxon>Bivalvia</taxon>
        <taxon>Autobranchia</taxon>
        <taxon>Heteroconchia</taxon>
        <taxon>Euheterodonta</taxon>
        <taxon>Imparidentia</taxon>
        <taxon>Neoheterodontei</taxon>
        <taxon>Myida</taxon>
        <taxon>Dreissenoidea</taxon>
        <taxon>Dreissenidae</taxon>
        <taxon>Dreissena</taxon>
    </lineage>
</organism>
<feature type="region of interest" description="Disordered" evidence="1">
    <location>
        <begin position="94"/>
        <end position="120"/>
    </location>
</feature>
<dbReference type="AlphaFoldDB" id="A0A9D4H5L7"/>
<dbReference type="Proteomes" id="UP000828390">
    <property type="component" value="Unassembled WGS sequence"/>
</dbReference>
<keyword evidence="4" id="KW-1185">Reference proteome</keyword>
<evidence type="ECO:0000313" key="4">
    <source>
        <dbReference type="Proteomes" id="UP000828390"/>
    </source>
</evidence>
<evidence type="ECO:0000256" key="1">
    <source>
        <dbReference type="SAM" id="MobiDB-lite"/>
    </source>
</evidence>
<keyword evidence="2" id="KW-0812">Transmembrane</keyword>
<reference evidence="3" key="2">
    <citation type="submission" date="2020-11" db="EMBL/GenBank/DDBJ databases">
        <authorList>
            <person name="McCartney M.A."/>
            <person name="Auch B."/>
            <person name="Kono T."/>
            <person name="Mallez S."/>
            <person name="Becker A."/>
            <person name="Gohl D.M."/>
            <person name="Silverstein K.A.T."/>
            <person name="Koren S."/>
            <person name="Bechman K.B."/>
            <person name="Herman A."/>
            <person name="Abrahante J.E."/>
            <person name="Garbe J."/>
        </authorList>
    </citation>
    <scope>NUCLEOTIDE SEQUENCE</scope>
    <source>
        <strain evidence="3">Duluth1</strain>
        <tissue evidence="3">Whole animal</tissue>
    </source>
</reference>
<protein>
    <submittedName>
        <fullName evidence="3">Uncharacterized protein</fullName>
    </submittedName>
</protein>
<dbReference type="EMBL" id="JAIWYP010000005">
    <property type="protein sequence ID" value="KAH3825752.1"/>
    <property type="molecule type" value="Genomic_DNA"/>
</dbReference>
<accession>A0A9D4H5L7</accession>
<keyword evidence="2" id="KW-0472">Membrane</keyword>
<reference evidence="3" key="1">
    <citation type="journal article" date="2019" name="bioRxiv">
        <title>The Genome of the Zebra Mussel, Dreissena polymorpha: A Resource for Invasive Species Research.</title>
        <authorList>
            <person name="McCartney M.A."/>
            <person name="Auch B."/>
            <person name="Kono T."/>
            <person name="Mallez S."/>
            <person name="Zhang Y."/>
            <person name="Obille A."/>
            <person name="Becker A."/>
            <person name="Abrahante J.E."/>
            <person name="Garbe J."/>
            <person name="Badalamenti J.P."/>
            <person name="Herman A."/>
            <person name="Mangelson H."/>
            <person name="Liachko I."/>
            <person name="Sullivan S."/>
            <person name="Sone E.D."/>
            <person name="Koren S."/>
            <person name="Silverstein K.A.T."/>
            <person name="Beckman K.B."/>
            <person name="Gohl D.M."/>
        </authorList>
    </citation>
    <scope>NUCLEOTIDE SEQUENCE</scope>
    <source>
        <strain evidence="3">Duluth1</strain>
        <tissue evidence="3">Whole animal</tissue>
    </source>
</reference>
<name>A0A9D4H5L7_DREPO</name>
<sequence>MKKYGYKCDLRLIKWYFVLSLVPDEVTTDSLSCSNGKCDNEWGYISLALIGFGAVLFIFIGYEIYARKKKLQQSDIYFKLQKQARRSKLKQIKEKQKTIKRQKKEELKQSKKKEDNALLSERNESHIEDIECQTLEGECSIVAGVAEKNLTSRDPIGTKGPFAEHSGSSGVTESPPEPAPCTCEDDLQLVPRGDGHREWRFSDDCNYLLEAIV</sequence>
<feature type="region of interest" description="Disordered" evidence="1">
    <location>
        <begin position="152"/>
        <end position="186"/>
    </location>
</feature>
<evidence type="ECO:0000256" key="2">
    <source>
        <dbReference type="SAM" id="Phobius"/>
    </source>
</evidence>
<proteinExistence type="predicted"/>
<keyword evidence="2" id="KW-1133">Transmembrane helix</keyword>
<gene>
    <name evidence="3" type="ORF">DPMN_127633</name>
</gene>
<comment type="caution">
    <text evidence="3">The sequence shown here is derived from an EMBL/GenBank/DDBJ whole genome shotgun (WGS) entry which is preliminary data.</text>
</comment>